<reference evidence="5 6" key="2">
    <citation type="submission" date="2018-11" db="EMBL/GenBank/DDBJ databases">
        <authorList>
            <consortium name="Pathogen Informatics"/>
        </authorList>
    </citation>
    <scope>NUCLEOTIDE SEQUENCE [LARGE SCALE GENOMIC DNA]</scope>
</reference>
<dbReference type="Gene3D" id="2.60.120.290">
    <property type="entry name" value="Spermadhesin, CUB domain"/>
    <property type="match status" value="1"/>
</dbReference>
<evidence type="ECO:0000256" key="1">
    <source>
        <dbReference type="ARBA" id="ARBA00022737"/>
    </source>
</evidence>
<reference evidence="7" key="1">
    <citation type="submission" date="2017-02" db="UniProtKB">
        <authorList>
            <consortium name="WormBaseParasite"/>
        </authorList>
    </citation>
    <scope>IDENTIFICATION</scope>
</reference>
<feature type="domain" description="CUB" evidence="4">
    <location>
        <begin position="98"/>
        <end position="214"/>
    </location>
</feature>
<protein>
    <submittedName>
        <fullName evidence="7">CUB domain-containing protein</fullName>
    </submittedName>
</protein>
<proteinExistence type="predicted"/>
<dbReference type="Proteomes" id="UP000278627">
    <property type="component" value="Unassembled WGS sequence"/>
</dbReference>
<dbReference type="WBParaSite" id="BPAG_0000645001-mRNA-1">
    <property type="protein sequence ID" value="BPAG_0000645001-mRNA-1"/>
    <property type="gene ID" value="BPAG_0000645001"/>
</dbReference>
<dbReference type="EMBL" id="UZAD01005840">
    <property type="protein sequence ID" value="VDN87599.1"/>
    <property type="molecule type" value="Genomic_DNA"/>
</dbReference>
<dbReference type="InterPro" id="IPR000859">
    <property type="entry name" value="CUB_dom"/>
</dbReference>
<dbReference type="PANTHER" id="PTHR24251:SF30">
    <property type="entry name" value="MEMBRANE FRIZZLED-RELATED PROTEIN"/>
    <property type="match status" value="1"/>
</dbReference>
<evidence type="ECO:0000256" key="3">
    <source>
        <dbReference type="PROSITE-ProRule" id="PRU00059"/>
    </source>
</evidence>
<dbReference type="Pfam" id="PF00431">
    <property type="entry name" value="CUB"/>
    <property type="match status" value="1"/>
</dbReference>
<evidence type="ECO:0000313" key="7">
    <source>
        <dbReference type="WBParaSite" id="BPAG_0000645001-mRNA-1"/>
    </source>
</evidence>
<dbReference type="PANTHER" id="PTHR24251">
    <property type="entry name" value="OVOCHYMASE-RELATED"/>
    <property type="match status" value="1"/>
</dbReference>
<dbReference type="CDD" id="cd00041">
    <property type="entry name" value="CUB"/>
    <property type="match status" value="1"/>
</dbReference>
<evidence type="ECO:0000313" key="6">
    <source>
        <dbReference type="Proteomes" id="UP000278627"/>
    </source>
</evidence>
<keyword evidence="6" id="KW-1185">Reference proteome</keyword>
<dbReference type="STRING" id="6280.A0A0N4TE12"/>
<organism evidence="7">
    <name type="scientific">Brugia pahangi</name>
    <name type="common">Filarial nematode worm</name>
    <dbReference type="NCBI Taxonomy" id="6280"/>
    <lineage>
        <taxon>Eukaryota</taxon>
        <taxon>Metazoa</taxon>
        <taxon>Ecdysozoa</taxon>
        <taxon>Nematoda</taxon>
        <taxon>Chromadorea</taxon>
        <taxon>Rhabditida</taxon>
        <taxon>Spirurina</taxon>
        <taxon>Spiruromorpha</taxon>
        <taxon>Filarioidea</taxon>
        <taxon>Onchocercidae</taxon>
        <taxon>Brugia</taxon>
    </lineage>
</organism>
<dbReference type="AlphaFoldDB" id="A0A0N4TE12"/>
<accession>A0A0N4TE12</accession>
<dbReference type="InterPro" id="IPR035914">
    <property type="entry name" value="Sperma_CUB_dom_sf"/>
</dbReference>
<keyword evidence="2" id="KW-1015">Disulfide bond</keyword>
<comment type="caution">
    <text evidence="3">Lacks conserved residue(s) required for the propagation of feature annotation.</text>
</comment>
<name>A0A0N4TE12_BRUPA</name>
<dbReference type="SUPFAM" id="SSF49854">
    <property type="entry name" value="Spermadhesin, CUB domain"/>
    <property type="match status" value="1"/>
</dbReference>
<gene>
    <name evidence="5" type="ORF">BPAG_LOCUS6413</name>
</gene>
<evidence type="ECO:0000256" key="2">
    <source>
        <dbReference type="ARBA" id="ARBA00023157"/>
    </source>
</evidence>
<sequence>MRVLFYIKKLSIFEIAQDCNESDSENFSGLAFYSGTSNATGFAQKVLCSSREEDNYTSHTNELFVKFKIPSKLAKPDGKKRIMTGKVLFIPANTGDECGAVVEMGWNETIQLHSPNYPNLYPKSIECIWLIKAPSGYLIRFNLTHYTALSYHPQRPDMKTWRSNFATNVTCQNAQSVLEGSVTFYNGNNTNVEILERFCHNLKQPKIVISTTEQ</sequence>
<evidence type="ECO:0000313" key="5">
    <source>
        <dbReference type="EMBL" id="VDN87599.1"/>
    </source>
</evidence>
<evidence type="ECO:0000259" key="4">
    <source>
        <dbReference type="PROSITE" id="PS01180"/>
    </source>
</evidence>
<dbReference type="PROSITE" id="PS01180">
    <property type="entry name" value="CUB"/>
    <property type="match status" value="1"/>
</dbReference>
<keyword evidence="1" id="KW-0677">Repeat</keyword>